<dbReference type="AlphaFoldDB" id="A0A7T3PCV3"/>
<keyword evidence="1" id="KW-1133">Transmembrane helix</keyword>
<dbReference type="GeneID" id="65338594"/>
<sequence length="299" mass="34226">MIRDIFKKYLLPGVLVGMSADSWHQSRFGSQSPTVVKAERDEFIAKFNAAQDDLSKTVKTLQDYQNHDVILRAKAHSITEANNIVKSKVMEIGEIKSKLMEAGLWDSQRFDLLRQLDQKNSEFLNLIKEHTNSMIEFTNEVKKESNLISNQSDIVSNSVNTYQNKVLDFTNKVVDSTDNVVSSTELSSTDIKQSSVLGSLSEMKVVINEELATLSSEQLGCLTNLLGFIMILGGMVTITLILFGEYLINYFKLDQRYPKLVKYIKLRQTFNKYYLIINIIIIYLILILYIVLNFYMIIM</sequence>
<dbReference type="EMBL" id="MT114157">
    <property type="protein sequence ID" value="QPZ51157.1"/>
    <property type="molecule type" value="Genomic_DNA"/>
</dbReference>
<keyword evidence="2" id="KW-0496">Mitochondrion</keyword>
<gene>
    <name evidence="2" type="primary">orf299</name>
</gene>
<protein>
    <submittedName>
        <fullName evidence="2">Uncharacterized protein</fullName>
    </submittedName>
</protein>
<evidence type="ECO:0000313" key="2">
    <source>
        <dbReference type="EMBL" id="QPZ51157.1"/>
    </source>
</evidence>
<reference evidence="2" key="1">
    <citation type="journal article" date="2020" name="IMA Fungus">
        <title>The 256 kb mitochondrial genome of Clavaria fumosa is the largest among phylum Basidiomycota and is rich in introns and intronic ORFs.</title>
        <authorList>
            <person name="Wang X."/>
            <person name="Wang Y."/>
            <person name="Yao W."/>
            <person name="Shen J."/>
            <person name="Chen M."/>
            <person name="Gao M."/>
            <person name="Ren J."/>
            <person name="Li Q."/>
            <person name="Liu N."/>
        </authorList>
    </citation>
    <scope>NUCLEOTIDE SEQUENCE</scope>
</reference>
<feature type="transmembrane region" description="Helical" evidence="1">
    <location>
        <begin position="225"/>
        <end position="251"/>
    </location>
</feature>
<dbReference type="RefSeq" id="YP_010130255.1">
    <property type="nucleotide sequence ID" value="NC_056336.1"/>
</dbReference>
<proteinExistence type="predicted"/>
<keyword evidence="1" id="KW-0472">Membrane</keyword>
<name>A0A7T3PCV3_9AGAR</name>
<evidence type="ECO:0000256" key="1">
    <source>
        <dbReference type="SAM" id="Phobius"/>
    </source>
</evidence>
<organism evidence="2">
    <name type="scientific">Clavaria fumosa</name>
    <dbReference type="NCBI Taxonomy" id="264083"/>
    <lineage>
        <taxon>Eukaryota</taxon>
        <taxon>Fungi</taxon>
        <taxon>Dikarya</taxon>
        <taxon>Basidiomycota</taxon>
        <taxon>Agaricomycotina</taxon>
        <taxon>Agaricomycetes</taxon>
        <taxon>Agaricomycetidae</taxon>
        <taxon>Agaricales</taxon>
        <taxon>Clavariineae</taxon>
        <taxon>Clavariaceae</taxon>
        <taxon>Clavaria</taxon>
    </lineage>
</organism>
<geneLocation type="mitochondrion" evidence="2"/>
<keyword evidence="1" id="KW-0812">Transmembrane</keyword>
<accession>A0A7T3PCV3</accession>
<feature type="transmembrane region" description="Helical" evidence="1">
    <location>
        <begin position="272"/>
        <end position="298"/>
    </location>
</feature>